<keyword evidence="4" id="KW-1185">Reference proteome</keyword>
<evidence type="ECO:0000256" key="1">
    <source>
        <dbReference type="PROSITE-ProRule" id="PRU00042"/>
    </source>
</evidence>
<dbReference type="EMBL" id="JADGKB010000002">
    <property type="protein sequence ID" value="KAJ3262229.1"/>
    <property type="molecule type" value="Genomic_DNA"/>
</dbReference>
<name>A0AAD5Y703_9FUNG</name>
<accession>A0AAD5Y703</accession>
<dbReference type="GO" id="GO:0070042">
    <property type="term" value="F:rRNA (uridine-N3-)-methyltransferase activity"/>
    <property type="evidence" value="ECO:0007669"/>
    <property type="project" value="InterPro"/>
</dbReference>
<dbReference type="InterPro" id="IPR013087">
    <property type="entry name" value="Znf_C2H2_type"/>
</dbReference>
<dbReference type="GO" id="GO:0070475">
    <property type="term" value="P:rRNA base methylation"/>
    <property type="evidence" value="ECO:0007669"/>
    <property type="project" value="InterPro"/>
</dbReference>
<gene>
    <name evidence="3" type="ORF">HK103_002642</name>
</gene>
<dbReference type="SMART" id="SM00355">
    <property type="entry name" value="ZnF_C2H2"/>
    <property type="match status" value="3"/>
</dbReference>
<dbReference type="PANTHER" id="PTHR11538">
    <property type="entry name" value="PHENYLALANYL-TRNA SYNTHETASE"/>
    <property type="match status" value="1"/>
</dbReference>
<dbReference type="GO" id="GO:0005737">
    <property type="term" value="C:cytoplasm"/>
    <property type="evidence" value="ECO:0007669"/>
    <property type="project" value="TreeGrafter"/>
</dbReference>
<feature type="domain" description="C2H2-type" evidence="2">
    <location>
        <begin position="301"/>
        <end position="327"/>
    </location>
</feature>
<evidence type="ECO:0000259" key="2">
    <source>
        <dbReference type="PROSITE" id="PS50157"/>
    </source>
</evidence>
<dbReference type="PROSITE" id="PS50157">
    <property type="entry name" value="ZINC_FINGER_C2H2_2"/>
    <property type="match status" value="1"/>
</dbReference>
<protein>
    <recommendedName>
        <fullName evidence="2">C2H2-type domain-containing protein</fullName>
    </recommendedName>
</protein>
<reference evidence="3" key="1">
    <citation type="submission" date="2020-05" db="EMBL/GenBank/DDBJ databases">
        <title>Phylogenomic resolution of chytrid fungi.</title>
        <authorList>
            <person name="Stajich J.E."/>
            <person name="Amses K."/>
            <person name="Simmons R."/>
            <person name="Seto K."/>
            <person name="Myers J."/>
            <person name="Bonds A."/>
            <person name="Quandt C.A."/>
            <person name="Barry K."/>
            <person name="Liu P."/>
            <person name="Grigoriev I."/>
            <person name="Longcore J.E."/>
            <person name="James T.Y."/>
        </authorList>
    </citation>
    <scope>NUCLEOTIDE SEQUENCE</scope>
    <source>
        <strain evidence="3">PLAUS21</strain>
    </source>
</reference>
<dbReference type="PROSITE" id="PS00028">
    <property type="entry name" value="ZINC_FINGER_C2H2_1"/>
    <property type="match status" value="2"/>
</dbReference>
<dbReference type="InterPro" id="IPR019446">
    <property type="entry name" value="BMT5-like"/>
</dbReference>
<dbReference type="Gene3D" id="3.30.160.60">
    <property type="entry name" value="Classic Zinc Finger"/>
    <property type="match status" value="1"/>
</dbReference>
<keyword evidence="1" id="KW-0479">Metal-binding</keyword>
<evidence type="ECO:0000313" key="4">
    <source>
        <dbReference type="Proteomes" id="UP001210925"/>
    </source>
</evidence>
<dbReference type="Pfam" id="PF10354">
    <property type="entry name" value="BMT5-like"/>
    <property type="match status" value="1"/>
</dbReference>
<evidence type="ECO:0000313" key="3">
    <source>
        <dbReference type="EMBL" id="KAJ3262229.1"/>
    </source>
</evidence>
<dbReference type="AlphaFoldDB" id="A0AAD5Y703"/>
<organism evidence="3 4">
    <name type="scientific">Boothiomyces macroporosus</name>
    <dbReference type="NCBI Taxonomy" id="261099"/>
    <lineage>
        <taxon>Eukaryota</taxon>
        <taxon>Fungi</taxon>
        <taxon>Fungi incertae sedis</taxon>
        <taxon>Chytridiomycota</taxon>
        <taxon>Chytridiomycota incertae sedis</taxon>
        <taxon>Chytridiomycetes</taxon>
        <taxon>Rhizophydiales</taxon>
        <taxon>Terramycetaceae</taxon>
        <taxon>Boothiomyces</taxon>
    </lineage>
</organism>
<sequence>MNCLILGDGNFSFSLALAQLLKNPASHAYDLFKFSSKPKNIQLICTSFDSHSELLDKYGDAEEILEKLSHFTNVQIMHEINAWELSNHFNGKKFDVIIWNHPHLGTEDFRLHQFLMAHFFHSAASVLEPESIVQISLVQGQEVRWNVHTQAARSQLNIKSIELFNELQWPGYVVKRNKHGGSFKNVHTRRHVRTTMKSCVHTFGFGESTIPIENVHSLLESIFGSSFDSTFDQKPVIDPKGDLTPAKVTKGRKKKEYPADLICVHCKKELTSPRAYHQHVHMVHELQQFGENWVPNRPKTVKCAVSGCDKSFADDEALKQHLINKHTQIDISELPESPDAKYSTTKNDSDYDYVPCEVCGQSCIKQPWGKELHLESLKPALGLRMKCPLCAGVFIEQRALYQHFKFCKAKHASK</sequence>
<comment type="caution">
    <text evidence="3">The sequence shown here is derived from an EMBL/GenBank/DDBJ whole genome shotgun (WGS) entry which is preliminary data.</text>
</comment>
<proteinExistence type="predicted"/>
<dbReference type="GO" id="GO:0008270">
    <property type="term" value="F:zinc ion binding"/>
    <property type="evidence" value="ECO:0007669"/>
    <property type="project" value="UniProtKB-KW"/>
</dbReference>
<keyword evidence="1" id="KW-0862">Zinc</keyword>
<dbReference type="PANTHER" id="PTHR11538:SF26">
    <property type="entry name" value="FERREDOXIN-FOLD ANTICODON-BINDING DOMAIN-CONTAINING PROTEIN 1"/>
    <property type="match status" value="1"/>
</dbReference>
<dbReference type="Proteomes" id="UP001210925">
    <property type="component" value="Unassembled WGS sequence"/>
</dbReference>
<keyword evidence="1" id="KW-0863">Zinc-finger</keyword>